<keyword evidence="2" id="KW-1185">Reference proteome</keyword>
<protein>
    <submittedName>
        <fullName evidence="1">Uncharacterized protein</fullName>
    </submittedName>
</protein>
<evidence type="ECO:0000313" key="1">
    <source>
        <dbReference type="EnsemblPlants" id="Solyc10g078600.2.1"/>
    </source>
</evidence>
<evidence type="ECO:0000313" key="2">
    <source>
        <dbReference type="Proteomes" id="UP000004994"/>
    </source>
</evidence>
<dbReference type="EnsemblPlants" id="Solyc10g078600.2.1">
    <property type="protein sequence ID" value="Solyc10g078600.2.1"/>
    <property type="gene ID" value="Solyc10g078600.2"/>
</dbReference>
<name>A0A3Q7IJN8_SOLLC</name>
<organism evidence="1">
    <name type="scientific">Solanum lycopersicum</name>
    <name type="common">Tomato</name>
    <name type="synonym">Lycopersicon esculentum</name>
    <dbReference type="NCBI Taxonomy" id="4081"/>
    <lineage>
        <taxon>Eukaryota</taxon>
        <taxon>Viridiplantae</taxon>
        <taxon>Streptophyta</taxon>
        <taxon>Embryophyta</taxon>
        <taxon>Tracheophyta</taxon>
        <taxon>Spermatophyta</taxon>
        <taxon>Magnoliopsida</taxon>
        <taxon>eudicotyledons</taxon>
        <taxon>Gunneridae</taxon>
        <taxon>Pentapetalae</taxon>
        <taxon>asterids</taxon>
        <taxon>lamiids</taxon>
        <taxon>Solanales</taxon>
        <taxon>Solanaceae</taxon>
        <taxon>Solanoideae</taxon>
        <taxon>Solaneae</taxon>
        <taxon>Solanum</taxon>
        <taxon>Solanum subgen. Lycopersicon</taxon>
    </lineage>
</organism>
<proteinExistence type="predicted"/>
<dbReference type="Gramene" id="Solyc10g078600.2.1">
    <property type="protein sequence ID" value="Solyc10g078600.2.1"/>
    <property type="gene ID" value="Solyc10g078600.2"/>
</dbReference>
<dbReference type="AlphaFoldDB" id="A0A3Q7IJN8"/>
<dbReference type="InParanoid" id="A0A3Q7IJN8"/>
<dbReference type="Proteomes" id="UP000004994">
    <property type="component" value="Chromosome 10"/>
</dbReference>
<reference evidence="1" key="1">
    <citation type="journal article" date="2012" name="Nature">
        <title>The tomato genome sequence provides insights into fleshy fruit evolution.</title>
        <authorList>
            <consortium name="Tomato Genome Consortium"/>
        </authorList>
    </citation>
    <scope>NUCLEOTIDE SEQUENCE [LARGE SCALE GENOMIC DNA]</scope>
    <source>
        <strain evidence="1">cv. Heinz 1706</strain>
    </source>
</reference>
<sequence>SKSPARASSIIILQYEFRGSWKTDHFSRTMGR</sequence>
<reference evidence="1" key="2">
    <citation type="submission" date="2019-01" db="UniProtKB">
        <authorList>
            <consortium name="EnsemblPlants"/>
        </authorList>
    </citation>
    <scope>IDENTIFICATION</scope>
    <source>
        <strain evidence="1">cv. Heinz 1706</strain>
    </source>
</reference>
<accession>A0A3Q7IJN8</accession>